<dbReference type="InterPro" id="IPR002052">
    <property type="entry name" value="DNA_methylase_N6_adenine_CS"/>
</dbReference>
<dbReference type="Proteomes" id="UP000263642">
    <property type="component" value="Unassembled WGS sequence"/>
</dbReference>
<evidence type="ECO:0000259" key="8">
    <source>
        <dbReference type="Pfam" id="PF07669"/>
    </source>
</evidence>
<dbReference type="GO" id="GO:0004519">
    <property type="term" value="F:endonuclease activity"/>
    <property type="evidence" value="ECO:0007669"/>
    <property type="project" value="UniProtKB-KW"/>
</dbReference>
<dbReference type="InterPro" id="IPR011639">
    <property type="entry name" value="MethylTrfase_TaqI-like_dom"/>
</dbReference>
<name>A0A3D3RI91_9PLAN</name>
<evidence type="ECO:0000256" key="1">
    <source>
        <dbReference type="ARBA" id="ARBA00011900"/>
    </source>
</evidence>
<sequence length="1046" mass="119043">MAATASTDWKKLFGLDDREPPYFISSIEQLDDAGVVPQPHALRRAFEQLNINGVLCQERSPVIYFRLVKKIDPVQILDLHRSFWNQGIAPILVVIAPDEVQVFSGLIPPESSQVDTHPFPGLVEILPRLQNRLRSFLLSVESGEYFHTHRHSFDPGKRVDRELLRNLQATRQALGEVPAARLEPLTLNALLCRLVFTCYLFDRGVIDSDYLTSLGIDDAQHLRDILAKKPRTDAKNDLYLLFTQLGEDFNGDLFSADLEAESRQVKVNHLEILDRFFHGTDIRTGQQSFWPYDFGFIPIETISAIYEHFLKAAGEEQKKAAGAFYTPRFLAEFVLDLTLEGETSLLGKRFLDPACGSGIFLVGLFNRLAEEWKFQNPRARYDRRARELMGILRNNLYGIDSNRSACQISAFSLYLAFLDQLAPPDIQKLLGKWERLPYLVSTPGEIEAGHEAAGTIYCADFFTENAALPYKVDIIVGNPPWGSSKVRNAPSAQWCIERKLPHPDRQMAIAFIWKAPDHLEDDGKICFVMPHGMLFNHNDTAVRFQQLFFRTHSVDRVVNLTDFRMFLFADAKAGSLVVKFRKEQPVDGTHVIDYWTPKTDWAITQAEILRIPTQDRSQLTVRQVLNDLKSDDAPQIWKGHFWTTPRDRQLIERLSIYPRLRDNVRQTKEKEPKNKPWIIAQGFQPLGPGDSQEDAKTIELPSKLFVQADCDNLNTLLLEDDCNELPSNRVNARRGRTAESLLVFHGPHVLITRGFSRCAFTDFSVSFRSSVRGIYGPKVDRDLLVFLSFVLRSPLAHYFLFHTSANWGVTRPEVHDQDLLRLPFPFPDQCDQPKQARSIVQKSAKLFDQAIERAKRPLVDRQRLADDVQSQVDDLVYAYFDVDNFERMLIEDTSAYVLTSIQPSRARVYIPTNLSSKHAMRKSYATLLCKRLNGWAKQGLQVHAKTIADSSVGVGMVVLEKTKSGQEPTGLAEVGNDLLHVLDSLQHTSTRSHGTFELVRGLKVFDRNLLYITKPLGQRFWTNTAAINDADEIAATILMRPTRRNA</sequence>
<dbReference type="InterPro" id="IPR050953">
    <property type="entry name" value="N4_N6_ade-DNA_methylase"/>
</dbReference>
<gene>
    <name evidence="9" type="ORF">DIT97_31730</name>
</gene>
<protein>
    <recommendedName>
        <fullName evidence="1">site-specific DNA-methyltransferase (adenine-specific)</fullName>
        <ecNumber evidence="1">2.1.1.72</ecNumber>
    </recommendedName>
</protein>
<evidence type="ECO:0000256" key="5">
    <source>
        <dbReference type="ARBA" id="ARBA00022747"/>
    </source>
</evidence>
<keyword evidence="5" id="KW-0680">Restriction system</keyword>
<dbReference type="PROSITE" id="PS00092">
    <property type="entry name" value="N6_MTASE"/>
    <property type="match status" value="1"/>
</dbReference>
<evidence type="ECO:0000256" key="3">
    <source>
        <dbReference type="ARBA" id="ARBA00022679"/>
    </source>
</evidence>
<dbReference type="PRINTS" id="PR00507">
    <property type="entry name" value="N12N6MTFRASE"/>
</dbReference>
<dbReference type="PANTHER" id="PTHR33841:SF6">
    <property type="entry name" value="TYPE II METHYLTRANSFERASE M.HINDII"/>
    <property type="match status" value="1"/>
</dbReference>
<evidence type="ECO:0000313" key="9">
    <source>
        <dbReference type="EMBL" id="HCO27350.1"/>
    </source>
</evidence>
<dbReference type="GO" id="GO:0009307">
    <property type="term" value="P:DNA restriction-modification system"/>
    <property type="evidence" value="ECO:0007669"/>
    <property type="project" value="UniProtKB-KW"/>
</dbReference>
<dbReference type="Pfam" id="PF07669">
    <property type="entry name" value="Eco57I"/>
    <property type="match status" value="1"/>
</dbReference>
<dbReference type="Gene3D" id="3.40.50.150">
    <property type="entry name" value="Vaccinia Virus protein VP39"/>
    <property type="match status" value="1"/>
</dbReference>
<dbReference type="RefSeq" id="WP_155366736.1">
    <property type="nucleotide sequence ID" value="NZ_CAXAST010000012.1"/>
</dbReference>
<dbReference type="InterPro" id="IPR029063">
    <property type="entry name" value="SAM-dependent_MTases_sf"/>
</dbReference>
<keyword evidence="2" id="KW-0489">Methyltransferase</keyword>
<keyword evidence="6" id="KW-0238">DNA-binding</keyword>
<comment type="catalytic activity">
    <reaction evidence="7">
        <text>a 2'-deoxyadenosine in DNA + S-adenosyl-L-methionine = an N(6)-methyl-2'-deoxyadenosine in DNA + S-adenosyl-L-homocysteine + H(+)</text>
        <dbReference type="Rhea" id="RHEA:15197"/>
        <dbReference type="Rhea" id="RHEA-COMP:12418"/>
        <dbReference type="Rhea" id="RHEA-COMP:12419"/>
        <dbReference type="ChEBI" id="CHEBI:15378"/>
        <dbReference type="ChEBI" id="CHEBI:57856"/>
        <dbReference type="ChEBI" id="CHEBI:59789"/>
        <dbReference type="ChEBI" id="CHEBI:90615"/>
        <dbReference type="ChEBI" id="CHEBI:90616"/>
        <dbReference type="EC" id="2.1.1.72"/>
    </reaction>
</comment>
<accession>A0A3D3RI91</accession>
<proteinExistence type="predicted"/>
<dbReference type="GO" id="GO:0009007">
    <property type="term" value="F:site-specific DNA-methyltransferase (adenine-specific) activity"/>
    <property type="evidence" value="ECO:0007669"/>
    <property type="project" value="UniProtKB-EC"/>
</dbReference>
<dbReference type="GO" id="GO:0003677">
    <property type="term" value="F:DNA binding"/>
    <property type="evidence" value="ECO:0007669"/>
    <property type="project" value="UniProtKB-KW"/>
</dbReference>
<dbReference type="PANTHER" id="PTHR33841">
    <property type="entry name" value="DNA METHYLTRANSFERASE YEEA-RELATED"/>
    <property type="match status" value="1"/>
</dbReference>
<organism evidence="9 10">
    <name type="scientific">Gimesia maris</name>
    <dbReference type="NCBI Taxonomy" id="122"/>
    <lineage>
        <taxon>Bacteria</taxon>
        <taxon>Pseudomonadati</taxon>
        <taxon>Planctomycetota</taxon>
        <taxon>Planctomycetia</taxon>
        <taxon>Planctomycetales</taxon>
        <taxon>Planctomycetaceae</taxon>
        <taxon>Gimesia</taxon>
    </lineage>
</organism>
<evidence type="ECO:0000256" key="2">
    <source>
        <dbReference type="ARBA" id="ARBA00022603"/>
    </source>
</evidence>
<dbReference type="EC" id="2.1.1.72" evidence="1"/>
<keyword evidence="3" id="KW-0808">Transferase</keyword>
<dbReference type="SUPFAM" id="SSF53335">
    <property type="entry name" value="S-adenosyl-L-methionine-dependent methyltransferases"/>
    <property type="match status" value="1"/>
</dbReference>
<reference evidence="9 10" key="1">
    <citation type="journal article" date="2018" name="Nat. Biotechnol.">
        <title>A standardized bacterial taxonomy based on genome phylogeny substantially revises the tree of life.</title>
        <authorList>
            <person name="Parks D.H."/>
            <person name="Chuvochina M."/>
            <person name="Waite D.W."/>
            <person name="Rinke C."/>
            <person name="Skarshewski A."/>
            <person name="Chaumeil P.A."/>
            <person name="Hugenholtz P."/>
        </authorList>
    </citation>
    <scope>NUCLEOTIDE SEQUENCE [LARGE SCALE GENOMIC DNA]</scope>
    <source>
        <strain evidence="9">UBA9375</strain>
    </source>
</reference>
<evidence type="ECO:0000313" key="10">
    <source>
        <dbReference type="Proteomes" id="UP000263642"/>
    </source>
</evidence>
<dbReference type="AlphaFoldDB" id="A0A3D3RI91"/>
<dbReference type="GO" id="GO:0032259">
    <property type="term" value="P:methylation"/>
    <property type="evidence" value="ECO:0007669"/>
    <property type="project" value="UniProtKB-KW"/>
</dbReference>
<evidence type="ECO:0000256" key="6">
    <source>
        <dbReference type="ARBA" id="ARBA00023125"/>
    </source>
</evidence>
<keyword evidence="9" id="KW-0255">Endonuclease</keyword>
<evidence type="ECO:0000256" key="7">
    <source>
        <dbReference type="ARBA" id="ARBA00047942"/>
    </source>
</evidence>
<evidence type="ECO:0000256" key="4">
    <source>
        <dbReference type="ARBA" id="ARBA00022691"/>
    </source>
</evidence>
<keyword evidence="9" id="KW-0540">Nuclease</keyword>
<feature type="domain" description="Type II methyltransferase M.TaqI-like" evidence="8">
    <location>
        <begin position="394"/>
        <end position="566"/>
    </location>
</feature>
<dbReference type="EMBL" id="DQAY01000196">
    <property type="protein sequence ID" value="HCO27350.1"/>
    <property type="molecule type" value="Genomic_DNA"/>
</dbReference>
<keyword evidence="9" id="KW-0378">Hydrolase</keyword>
<comment type="caution">
    <text evidence="9">The sequence shown here is derived from an EMBL/GenBank/DDBJ whole genome shotgun (WGS) entry which is preliminary data.</text>
</comment>
<keyword evidence="4" id="KW-0949">S-adenosyl-L-methionine</keyword>